<proteinExistence type="predicted"/>
<keyword evidence="3" id="KW-1185">Reference proteome</keyword>
<sequence length="217" mass="22670">MRDIPEELAARIESGAAMLCHAWVLRRGDGAVLGFTDHDRDLDIEGVTCRAGSGWTAGAGEGAVGLAAGGLSASGGLDDEAITEGDIAAGLYDGARVELWRADWTEPALRVRVWAGTLARIRREAGAFIADLDGPMAALERVVGRTYGRTCDAVLGDGRCGLSAAGTAGRDCDKRWTTCVESFGNGVNFQGFPDIPGDDFLTARPVGTGRNDGGSRR</sequence>
<accession>A0A7W7N4M0</accession>
<protein>
    <recommendedName>
        <fullName evidence="1">Bacteriophage phiJL001 Gp84 C-terminal domain-containing protein</fullName>
    </recommendedName>
</protein>
<evidence type="ECO:0000313" key="2">
    <source>
        <dbReference type="EMBL" id="MBB4798541.1"/>
    </source>
</evidence>
<reference evidence="2 3" key="1">
    <citation type="submission" date="2020-08" db="EMBL/GenBank/DDBJ databases">
        <title>Functional genomics of gut bacteria from endangered species of beetles.</title>
        <authorList>
            <person name="Carlos-Shanley C."/>
        </authorList>
    </citation>
    <scope>NUCLEOTIDE SEQUENCE [LARGE SCALE GENOMIC DNA]</scope>
    <source>
        <strain evidence="2 3">S00123</strain>
    </source>
</reference>
<gene>
    <name evidence="2" type="ORF">HNP32_002285</name>
</gene>
<feature type="domain" description="Bacteriophage phiJL001 Gp84 C-terminal" evidence="1">
    <location>
        <begin position="170"/>
        <end position="199"/>
    </location>
</feature>
<dbReference type="InterPro" id="IPR011928">
    <property type="entry name" value="Phage_phiJL001_Gp84"/>
</dbReference>
<dbReference type="Pfam" id="PF09356">
    <property type="entry name" value="Phage_BR0599"/>
    <property type="match status" value="1"/>
</dbReference>
<dbReference type="EMBL" id="JACHKY010000003">
    <property type="protein sequence ID" value="MBB4798541.1"/>
    <property type="molecule type" value="Genomic_DNA"/>
</dbReference>
<dbReference type="RefSeq" id="WP_184270070.1">
    <property type="nucleotide sequence ID" value="NZ_JACHKY010000003.1"/>
</dbReference>
<organism evidence="2 3">
    <name type="scientific">Brevundimonas bullata</name>
    <dbReference type="NCBI Taxonomy" id="13160"/>
    <lineage>
        <taxon>Bacteria</taxon>
        <taxon>Pseudomonadati</taxon>
        <taxon>Pseudomonadota</taxon>
        <taxon>Alphaproteobacteria</taxon>
        <taxon>Caulobacterales</taxon>
        <taxon>Caulobacteraceae</taxon>
        <taxon>Brevundimonas</taxon>
    </lineage>
</organism>
<dbReference type="InterPro" id="IPR018964">
    <property type="entry name" value="Phage_phiJL001_Gp84_C"/>
</dbReference>
<evidence type="ECO:0000313" key="3">
    <source>
        <dbReference type="Proteomes" id="UP000539957"/>
    </source>
</evidence>
<comment type="caution">
    <text evidence="2">The sequence shown here is derived from an EMBL/GenBank/DDBJ whole genome shotgun (WGS) entry which is preliminary data.</text>
</comment>
<dbReference type="Proteomes" id="UP000539957">
    <property type="component" value="Unassembled WGS sequence"/>
</dbReference>
<evidence type="ECO:0000259" key="1">
    <source>
        <dbReference type="Pfam" id="PF09356"/>
    </source>
</evidence>
<name>A0A7W7N4M0_9CAUL</name>
<dbReference type="Pfam" id="PF09931">
    <property type="entry name" value="Phage_phiJL001_Gp84_N"/>
    <property type="match status" value="1"/>
</dbReference>
<dbReference type="NCBIfam" id="TIGR02218">
    <property type="entry name" value="phg_TIGR02218"/>
    <property type="match status" value="1"/>
</dbReference>
<dbReference type="AlphaFoldDB" id="A0A7W7N4M0"/>